<keyword evidence="4" id="KW-0723">Serine/threonine-protein kinase</keyword>
<feature type="signal peptide" evidence="17">
    <location>
        <begin position="1"/>
        <end position="17"/>
    </location>
</feature>
<evidence type="ECO:0000256" key="15">
    <source>
        <dbReference type="ARBA" id="ARBA00048679"/>
    </source>
</evidence>
<dbReference type="PANTHER" id="PTHR48005:SF65">
    <property type="entry name" value="LEUCINE-RICH REPEAT RECEPTOR-LIKE SERINE_THREONINE_TYROSINE-PROTEIN KINASE SOBIR1"/>
    <property type="match status" value="1"/>
</dbReference>
<keyword evidence="5" id="KW-0433">Leucine-rich repeat</keyword>
<dbReference type="SUPFAM" id="SSF52058">
    <property type="entry name" value="L domain-like"/>
    <property type="match status" value="1"/>
</dbReference>
<name>A0ABS8V7P5_DATST</name>
<keyword evidence="8" id="KW-0677">Repeat</keyword>
<accession>A0ABS8V7P5</accession>
<keyword evidence="11 16" id="KW-0067">ATP-binding</keyword>
<dbReference type="EMBL" id="JACEIK010003685">
    <property type="protein sequence ID" value="MCD9642696.1"/>
    <property type="molecule type" value="Genomic_DNA"/>
</dbReference>
<evidence type="ECO:0000256" key="11">
    <source>
        <dbReference type="ARBA" id="ARBA00022840"/>
    </source>
</evidence>
<keyword evidence="9 16" id="KW-0547">Nucleotide-binding</keyword>
<dbReference type="InterPro" id="IPR001611">
    <property type="entry name" value="Leu-rich_rpt"/>
</dbReference>
<evidence type="ECO:0000256" key="14">
    <source>
        <dbReference type="ARBA" id="ARBA00047899"/>
    </source>
</evidence>
<evidence type="ECO:0000256" key="13">
    <source>
        <dbReference type="ARBA" id="ARBA00023136"/>
    </source>
</evidence>
<dbReference type="InterPro" id="IPR017441">
    <property type="entry name" value="Protein_kinase_ATP_BS"/>
</dbReference>
<dbReference type="PROSITE" id="PS00107">
    <property type="entry name" value="PROTEIN_KINASE_ATP"/>
    <property type="match status" value="1"/>
</dbReference>
<dbReference type="PANTHER" id="PTHR48005">
    <property type="entry name" value="LEUCINE RICH REPEAT KINASE 2"/>
    <property type="match status" value="1"/>
</dbReference>
<dbReference type="SUPFAM" id="SSF56112">
    <property type="entry name" value="Protein kinase-like (PK-like)"/>
    <property type="match status" value="1"/>
</dbReference>
<evidence type="ECO:0000256" key="1">
    <source>
        <dbReference type="ARBA" id="ARBA00004370"/>
    </source>
</evidence>
<dbReference type="PROSITE" id="PS50011">
    <property type="entry name" value="PROTEIN_KINASE_DOM"/>
    <property type="match status" value="1"/>
</dbReference>
<dbReference type="PROSITE" id="PS00108">
    <property type="entry name" value="PROTEIN_KINASE_ST"/>
    <property type="match status" value="1"/>
</dbReference>
<dbReference type="Pfam" id="PF08263">
    <property type="entry name" value="LRRNT_2"/>
    <property type="match status" value="1"/>
</dbReference>
<dbReference type="InterPro" id="IPR011009">
    <property type="entry name" value="Kinase-like_dom_sf"/>
</dbReference>
<proteinExistence type="inferred from homology"/>
<feature type="chain" id="PRO_5047055223" description="non-specific serine/threonine protein kinase" evidence="17">
    <location>
        <begin position="18"/>
        <end position="1121"/>
    </location>
</feature>
<evidence type="ECO:0000256" key="3">
    <source>
        <dbReference type="ARBA" id="ARBA00012513"/>
    </source>
</evidence>
<dbReference type="Proteomes" id="UP000823775">
    <property type="component" value="Unassembled WGS sequence"/>
</dbReference>
<keyword evidence="7" id="KW-0812">Transmembrane</keyword>
<dbReference type="Pfam" id="PF00069">
    <property type="entry name" value="Pkinase"/>
    <property type="match status" value="1"/>
</dbReference>
<dbReference type="Gene3D" id="1.10.510.10">
    <property type="entry name" value="Transferase(Phosphotransferase) domain 1"/>
    <property type="match status" value="1"/>
</dbReference>
<evidence type="ECO:0000256" key="5">
    <source>
        <dbReference type="ARBA" id="ARBA00022614"/>
    </source>
</evidence>
<dbReference type="InterPro" id="IPR032675">
    <property type="entry name" value="LRR_dom_sf"/>
</dbReference>
<evidence type="ECO:0000256" key="10">
    <source>
        <dbReference type="ARBA" id="ARBA00022777"/>
    </source>
</evidence>
<dbReference type="SMART" id="SM00220">
    <property type="entry name" value="S_TKc"/>
    <property type="match status" value="1"/>
</dbReference>
<evidence type="ECO:0000256" key="9">
    <source>
        <dbReference type="ARBA" id="ARBA00022741"/>
    </source>
</evidence>
<dbReference type="Pfam" id="PF13855">
    <property type="entry name" value="LRR_8"/>
    <property type="match status" value="1"/>
</dbReference>
<dbReference type="InterPro" id="IPR051420">
    <property type="entry name" value="Ser_Thr_Kinases_DiverseReg"/>
</dbReference>
<comment type="catalytic activity">
    <reaction evidence="14">
        <text>L-threonyl-[protein] + ATP = O-phospho-L-threonyl-[protein] + ADP + H(+)</text>
        <dbReference type="Rhea" id="RHEA:46608"/>
        <dbReference type="Rhea" id="RHEA-COMP:11060"/>
        <dbReference type="Rhea" id="RHEA-COMP:11605"/>
        <dbReference type="ChEBI" id="CHEBI:15378"/>
        <dbReference type="ChEBI" id="CHEBI:30013"/>
        <dbReference type="ChEBI" id="CHEBI:30616"/>
        <dbReference type="ChEBI" id="CHEBI:61977"/>
        <dbReference type="ChEBI" id="CHEBI:456216"/>
        <dbReference type="EC" id="2.7.11.1"/>
    </reaction>
</comment>
<comment type="catalytic activity">
    <reaction evidence="15">
        <text>L-seryl-[protein] + ATP = O-phospho-L-seryl-[protein] + ADP + H(+)</text>
        <dbReference type="Rhea" id="RHEA:17989"/>
        <dbReference type="Rhea" id="RHEA-COMP:9863"/>
        <dbReference type="Rhea" id="RHEA-COMP:11604"/>
        <dbReference type="ChEBI" id="CHEBI:15378"/>
        <dbReference type="ChEBI" id="CHEBI:29999"/>
        <dbReference type="ChEBI" id="CHEBI:30616"/>
        <dbReference type="ChEBI" id="CHEBI:83421"/>
        <dbReference type="ChEBI" id="CHEBI:456216"/>
        <dbReference type="EC" id="2.7.11.1"/>
    </reaction>
</comment>
<keyword evidence="6" id="KW-0808">Transferase</keyword>
<comment type="similarity">
    <text evidence="2">Belongs to the protein kinase superfamily. Ser/Thr protein kinase family.</text>
</comment>
<protein>
    <recommendedName>
        <fullName evidence="3">non-specific serine/threonine protein kinase</fullName>
        <ecNumber evidence="3">2.7.11.1</ecNumber>
    </recommendedName>
</protein>
<evidence type="ECO:0000313" key="20">
    <source>
        <dbReference type="Proteomes" id="UP000823775"/>
    </source>
</evidence>
<evidence type="ECO:0000256" key="7">
    <source>
        <dbReference type="ARBA" id="ARBA00022692"/>
    </source>
</evidence>
<dbReference type="InterPro" id="IPR013210">
    <property type="entry name" value="LRR_N_plant-typ"/>
</dbReference>
<evidence type="ECO:0000256" key="16">
    <source>
        <dbReference type="PROSITE-ProRule" id="PRU10141"/>
    </source>
</evidence>
<dbReference type="Pfam" id="PF00560">
    <property type="entry name" value="LRR_1"/>
    <property type="match status" value="6"/>
</dbReference>
<dbReference type="InterPro" id="IPR008271">
    <property type="entry name" value="Ser/Thr_kinase_AS"/>
</dbReference>
<keyword evidence="17" id="KW-0732">Signal</keyword>
<feature type="binding site" evidence="16">
    <location>
        <position position="869"/>
    </location>
    <ligand>
        <name>ATP</name>
        <dbReference type="ChEBI" id="CHEBI:30616"/>
    </ligand>
</feature>
<reference evidence="19 20" key="1">
    <citation type="journal article" date="2021" name="BMC Genomics">
        <title>Datura genome reveals duplications of psychoactive alkaloid biosynthetic genes and high mutation rate following tissue culture.</title>
        <authorList>
            <person name="Rajewski A."/>
            <person name="Carter-House D."/>
            <person name="Stajich J."/>
            <person name="Litt A."/>
        </authorList>
    </citation>
    <scope>NUCLEOTIDE SEQUENCE [LARGE SCALE GENOMIC DNA]</scope>
    <source>
        <strain evidence="19">AR-01</strain>
    </source>
</reference>
<gene>
    <name evidence="19" type="ORF">HAX54_029603</name>
</gene>
<evidence type="ECO:0000256" key="12">
    <source>
        <dbReference type="ARBA" id="ARBA00022989"/>
    </source>
</evidence>
<dbReference type="SMART" id="SM00369">
    <property type="entry name" value="LRR_TYP"/>
    <property type="match status" value="8"/>
</dbReference>
<dbReference type="EC" id="2.7.11.1" evidence="3"/>
<dbReference type="InterPro" id="IPR000719">
    <property type="entry name" value="Prot_kinase_dom"/>
</dbReference>
<evidence type="ECO:0000313" key="19">
    <source>
        <dbReference type="EMBL" id="MCD9642696.1"/>
    </source>
</evidence>
<comment type="subcellular location">
    <subcellularLocation>
        <location evidence="1">Membrane</location>
    </subcellularLocation>
</comment>
<dbReference type="Gene3D" id="3.80.10.10">
    <property type="entry name" value="Ribonuclease Inhibitor"/>
    <property type="match status" value="4"/>
</dbReference>
<comment type="caution">
    <text evidence="19">The sequence shown here is derived from an EMBL/GenBank/DDBJ whole genome shotgun (WGS) entry which is preliminary data.</text>
</comment>
<keyword evidence="13" id="KW-0472">Membrane</keyword>
<organism evidence="19 20">
    <name type="scientific">Datura stramonium</name>
    <name type="common">Jimsonweed</name>
    <name type="synonym">Common thornapple</name>
    <dbReference type="NCBI Taxonomy" id="4076"/>
    <lineage>
        <taxon>Eukaryota</taxon>
        <taxon>Viridiplantae</taxon>
        <taxon>Streptophyta</taxon>
        <taxon>Embryophyta</taxon>
        <taxon>Tracheophyta</taxon>
        <taxon>Spermatophyta</taxon>
        <taxon>Magnoliopsida</taxon>
        <taxon>eudicotyledons</taxon>
        <taxon>Gunneridae</taxon>
        <taxon>Pentapetalae</taxon>
        <taxon>asterids</taxon>
        <taxon>lamiids</taxon>
        <taxon>Solanales</taxon>
        <taxon>Solanaceae</taxon>
        <taxon>Solanoideae</taxon>
        <taxon>Datureae</taxon>
        <taxon>Datura</taxon>
    </lineage>
</organism>
<evidence type="ECO:0000256" key="4">
    <source>
        <dbReference type="ARBA" id="ARBA00022527"/>
    </source>
</evidence>
<evidence type="ECO:0000256" key="6">
    <source>
        <dbReference type="ARBA" id="ARBA00022679"/>
    </source>
</evidence>
<evidence type="ECO:0000256" key="17">
    <source>
        <dbReference type="SAM" id="SignalP"/>
    </source>
</evidence>
<evidence type="ECO:0000256" key="2">
    <source>
        <dbReference type="ARBA" id="ARBA00008684"/>
    </source>
</evidence>
<evidence type="ECO:0000256" key="8">
    <source>
        <dbReference type="ARBA" id="ARBA00022737"/>
    </source>
</evidence>
<evidence type="ECO:0000259" key="18">
    <source>
        <dbReference type="PROSITE" id="PS50011"/>
    </source>
</evidence>
<sequence>MVSFLINFLLFIANILAVFSVSLPRDSVYLLEFRSSLPEPSQQLLPWNQSVSHCEWKGVSCYSDRTSHVKSLNFTDFLLSGILDKAFPNLCPLPRLVSLDLSGNRFTGSIPAMLANCSQLDTILLNDNSLSGSIPPEIFKSSKFLKLDLGYNMLQGTIPSEVGLSTSLQFLGLWNNFLSGNIPKELFALPNLTHLYLQKNILTGPLPDLPSSCSLSELYIYQNRFSGSLPITLGKCHNLTAFHATSANLGGIISPEVFRGLSNLEFLSLDVNHFEGEIPETLWNGRLQELVLSWNNFSGSISERIGRCQQINYIDLSANKLTGQIPKSVGRLKTLKTVFLYDNMLSGPLPAELGNCTSLVEISLVRNFISGEIPSELCNLQTLAKFHAFENQMQGHIPECIGRMSGLEELALYENQLTGKIPPGTANMTKLAVLSLAHNNLTGEVPRDLGKKSFPALVKIDLGYNNLEGPIPSELFNGNRLAVLALPNNRFNGSFPTYIAKCKSLYRVNLVNNHLQGSIPDGIEKSKNIAYLNVRGNMLAGKIPAAFGYWTNLSTIDLSENMFSGSIPAEFGKLQKLERLRISSNRLTGQIPPQLSYCTKLAELDLSNNNLSGPIPKEVASSSALRNLRLQENKLSGAIPESFLFTQQLVELQLGDNLLEGPIPCSLRRLLHLNSALNLSMNKLTGEIPRCLSNLDKLKVLDISSNKFSGVIPSEMDRMTSLSFLNISFNNLSGKTPISWKKLLSSLPGSSMGNPGLCLSGTEGSHCSKHVKGSHVKWKIMAGAFGGGALSMAIIIATMYLQVTWIRLNNHQLDKCQSTLEDLPDSINFEDILRATEGWSDKYVIGRGKHGTVYKMESVKSRRHWAVKKVDLTQKAFKDEIRALNSVRHRNLVRLGGYCTTPEYGCILTEFIPGGTLRDVLHQRKPPMILDWESRHHIALGIAQGLSYLHQDSVPQIIHRDLKSDNVMLDSAMEPKIGDFGIAKIVSDSDENSTNSTIVGTLGYIAPENAYSVQLTEKSDVYSYGVLLLELFCRKMPVDPSFEEGLDIVFWVRKNLQRSSNNFLCFLDEEISLWDVEEQWKALKIVDLALQCAQLEASTRPAMRDVVRSLVELNHSCKEKK</sequence>
<keyword evidence="20" id="KW-1185">Reference proteome</keyword>
<dbReference type="Gene3D" id="3.30.200.20">
    <property type="entry name" value="Phosphorylase Kinase, domain 1"/>
    <property type="match status" value="1"/>
</dbReference>
<keyword evidence="10" id="KW-0418">Kinase</keyword>
<keyword evidence="12" id="KW-1133">Transmembrane helix</keyword>
<dbReference type="SUPFAM" id="SSF52047">
    <property type="entry name" value="RNI-like"/>
    <property type="match status" value="2"/>
</dbReference>
<dbReference type="InterPro" id="IPR003591">
    <property type="entry name" value="Leu-rich_rpt_typical-subtyp"/>
</dbReference>
<feature type="domain" description="Protein kinase" evidence="18">
    <location>
        <begin position="839"/>
        <end position="1113"/>
    </location>
</feature>